<comment type="caution">
    <text evidence="2">The sequence shown here is derived from an EMBL/GenBank/DDBJ whole genome shotgun (WGS) entry which is preliminary data.</text>
</comment>
<evidence type="ECO:0000313" key="2">
    <source>
        <dbReference type="EMBL" id="NYD21958.1"/>
    </source>
</evidence>
<evidence type="ECO:0000313" key="3">
    <source>
        <dbReference type="Proteomes" id="UP000521922"/>
    </source>
</evidence>
<dbReference type="Proteomes" id="UP000521922">
    <property type="component" value="Unassembled WGS sequence"/>
</dbReference>
<sequence length="439" mass="45777">MNALPRTSSRPSTAALAMTRRRALALSALAGGLGLGAAACSSGSGASSDPNTFEFWSFTGINQKTDVEAYKKLAPDVTVKLTEVGNAQETAQGLTTALAGGKVPDLVLVQAGDLPKFMKNPGNFTDLNTLGGADVKGDYVDWVMAQATATSGELVGIPTDVGGMGVAYRTDLMAAAGLPTNRDEVGALWPTWDDFIATGQRYTQATGNAFIDNAATTVFLQAVSQGEEQYYSADGEVVYATNPIVKDSFDLGLKAIAAGITAKLESFTDGWNAGMAKGAFAAVAAPSWMLGSIRSAAPDTEGKWDIAVIPGGSGNWGGSYLTIPARAANPKAAWNYIKTMQSPEQQLQHFLDSGSLPTTPVNYDKPELVNHTDPFFSDAPTGKIFTQAVLGLKPFINGEYNTEISTELLNALNGVEGDGAPADAAWDTAVKNIKTAIGA</sequence>
<reference evidence="2 3" key="1">
    <citation type="submission" date="2020-07" db="EMBL/GenBank/DDBJ databases">
        <title>Sequencing the genomes of 1000 actinobacteria strains.</title>
        <authorList>
            <person name="Klenk H.-P."/>
        </authorList>
    </citation>
    <scope>NUCLEOTIDE SEQUENCE [LARGE SCALE GENOMIC DNA]</scope>
    <source>
        <strain evidence="2 3">DSM 7487</strain>
    </source>
</reference>
<dbReference type="InterPro" id="IPR050490">
    <property type="entry name" value="Bact_solute-bd_prot1"/>
</dbReference>
<dbReference type="Pfam" id="PF13416">
    <property type="entry name" value="SBP_bac_8"/>
    <property type="match status" value="1"/>
</dbReference>
<accession>A0A7Y9DJY3</accession>
<dbReference type="PANTHER" id="PTHR43649">
    <property type="entry name" value="ARABINOSE-BINDING PROTEIN-RELATED"/>
    <property type="match status" value="1"/>
</dbReference>
<keyword evidence="3" id="KW-1185">Reference proteome</keyword>
<dbReference type="SUPFAM" id="SSF53850">
    <property type="entry name" value="Periplasmic binding protein-like II"/>
    <property type="match status" value="1"/>
</dbReference>
<feature type="signal peptide" evidence="1">
    <location>
        <begin position="1"/>
        <end position="30"/>
    </location>
</feature>
<dbReference type="InterPro" id="IPR006059">
    <property type="entry name" value="SBP"/>
</dbReference>
<name>A0A7Y9DJY3_9ACTN</name>
<dbReference type="PROSITE" id="PS51318">
    <property type="entry name" value="TAT"/>
    <property type="match status" value="1"/>
</dbReference>
<dbReference type="EMBL" id="JACCBB010000001">
    <property type="protein sequence ID" value="NYD21958.1"/>
    <property type="molecule type" value="Genomic_DNA"/>
</dbReference>
<dbReference type="Gene3D" id="3.40.190.10">
    <property type="entry name" value="Periplasmic binding protein-like II"/>
    <property type="match status" value="1"/>
</dbReference>
<feature type="chain" id="PRO_5038775513" evidence="1">
    <location>
        <begin position="31"/>
        <end position="439"/>
    </location>
</feature>
<organism evidence="2 3">
    <name type="scientific">Kineococcus aurantiacus</name>
    <dbReference type="NCBI Taxonomy" id="37633"/>
    <lineage>
        <taxon>Bacteria</taxon>
        <taxon>Bacillati</taxon>
        <taxon>Actinomycetota</taxon>
        <taxon>Actinomycetes</taxon>
        <taxon>Kineosporiales</taxon>
        <taxon>Kineosporiaceae</taxon>
        <taxon>Kineococcus</taxon>
    </lineage>
</organism>
<dbReference type="PANTHER" id="PTHR43649:SF32">
    <property type="entry name" value="SUGAR BINDING SECRETED PROTEIN"/>
    <property type="match status" value="1"/>
</dbReference>
<keyword evidence="1" id="KW-0732">Signal</keyword>
<dbReference type="InterPro" id="IPR006311">
    <property type="entry name" value="TAT_signal"/>
</dbReference>
<dbReference type="AlphaFoldDB" id="A0A7Y9DJY3"/>
<gene>
    <name evidence="2" type="ORF">BJ968_001498</name>
</gene>
<dbReference type="RefSeq" id="WP_343077881.1">
    <property type="nucleotide sequence ID" value="NZ_BAAAGN010000005.1"/>
</dbReference>
<evidence type="ECO:0000256" key="1">
    <source>
        <dbReference type="SAM" id="SignalP"/>
    </source>
</evidence>
<protein>
    <submittedName>
        <fullName evidence="2">Cellobiose transport system substrate-binding protein</fullName>
    </submittedName>
</protein>
<proteinExistence type="predicted"/>